<dbReference type="EMBL" id="HG724602">
    <property type="protein sequence ID" value="CDJ67599.1"/>
    <property type="molecule type" value="Genomic_DNA"/>
</dbReference>
<dbReference type="AlphaFoldDB" id="U6MYN5"/>
<keyword evidence="2" id="KW-1185">Reference proteome</keyword>
<sequence>MSRVSLNCFCPPFPAADLLRSHLECNFGSSDPAARPAHRLGIFSRGSCCCSKCKIHLPRKSCFLAACWQLVQLSVSADGRNWTVASPFKRTPSSEGPPDSALLLLLLLRAARAQWPSTKTFSSTTRAQCGRWPLQCARRCTTTSDSISWSRWRLASRCS</sequence>
<reference evidence="1" key="1">
    <citation type="submission" date="2013-10" db="EMBL/GenBank/DDBJ databases">
        <title>Genomic analysis of the causative agents of coccidiosis in chickens.</title>
        <authorList>
            <person name="Reid A.J."/>
            <person name="Blake D."/>
            <person name="Billington K."/>
            <person name="Browne H."/>
            <person name="Dunn M."/>
            <person name="Hung S."/>
            <person name="Kawahara F."/>
            <person name="Miranda-Saavedra D."/>
            <person name="Mourier T."/>
            <person name="Nagra H."/>
            <person name="Otto T.D."/>
            <person name="Rawlings N."/>
            <person name="Sanchez A."/>
            <person name="Sanders M."/>
            <person name="Subramaniam C."/>
            <person name="Tay Y."/>
            <person name="Dear P."/>
            <person name="Doerig C."/>
            <person name="Gruber A."/>
            <person name="Parkinson J."/>
            <person name="Shirley M."/>
            <person name="Wan K.L."/>
            <person name="Berriman M."/>
            <person name="Tomley F."/>
            <person name="Pain A."/>
        </authorList>
    </citation>
    <scope>NUCLEOTIDE SEQUENCE [LARGE SCALE GENOMIC DNA]</scope>
    <source>
        <strain evidence="1">Houghton</strain>
    </source>
</reference>
<dbReference type="GeneID" id="25474028"/>
<organism evidence="1 2">
    <name type="scientific">Eimeria necatrix</name>
    <dbReference type="NCBI Taxonomy" id="51315"/>
    <lineage>
        <taxon>Eukaryota</taxon>
        <taxon>Sar</taxon>
        <taxon>Alveolata</taxon>
        <taxon>Apicomplexa</taxon>
        <taxon>Conoidasida</taxon>
        <taxon>Coccidia</taxon>
        <taxon>Eucoccidiorida</taxon>
        <taxon>Eimeriorina</taxon>
        <taxon>Eimeriidae</taxon>
        <taxon>Eimeria</taxon>
    </lineage>
</organism>
<gene>
    <name evidence="1" type="ORF">ENH_00038680</name>
</gene>
<dbReference type="Proteomes" id="UP000030754">
    <property type="component" value="Unassembled WGS sequence"/>
</dbReference>
<evidence type="ECO:0000313" key="2">
    <source>
        <dbReference type="Proteomes" id="UP000030754"/>
    </source>
</evidence>
<dbReference type="RefSeq" id="XP_013436066.1">
    <property type="nucleotide sequence ID" value="XM_013580612.1"/>
</dbReference>
<proteinExistence type="predicted"/>
<dbReference type="VEuPathDB" id="ToxoDB:ENH_00038680"/>
<evidence type="ECO:0000313" key="1">
    <source>
        <dbReference type="EMBL" id="CDJ67599.1"/>
    </source>
</evidence>
<protein>
    <submittedName>
        <fullName evidence="1">Uncharacterized protein</fullName>
    </submittedName>
</protein>
<reference evidence="1" key="2">
    <citation type="submission" date="2013-10" db="EMBL/GenBank/DDBJ databases">
        <authorList>
            <person name="Aslett M."/>
        </authorList>
    </citation>
    <scope>NUCLEOTIDE SEQUENCE [LARGE SCALE GENOMIC DNA]</scope>
    <source>
        <strain evidence="1">Houghton</strain>
    </source>
</reference>
<accession>U6MYN5</accession>
<name>U6MYN5_9EIME</name>